<dbReference type="InterPro" id="IPR004839">
    <property type="entry name" value="Aminotransferase_I/II_large"/>
</dbReference>
<dbReference type="Proteomes" id="UP000253720">
    <property type="component" value="Chromosome"/>
</dbReference>
<keyword evidence="5" id="KW-0169">Cobalamin biosynthesis</keyword>
<evidence type="ECO:0000256" key="2">
    <source>
        <dbReference type="ARBA" id="ARBA00003444"/>
    </source>
</evidence>
<dbReference type="KEGG" id="pke:DLD99_09025"/>
<proteinExistence type="predicted"/>
<dbReference type="AlphaFoldDB" id="A0A345RMU4"/>
<name>A0A345RMU4_9PSED</name>
<protein>
    <recommendedName>
        <fullName evidence="4">threonine-phosphate decarboxylase</fullName>
        <ecNumber evidence="4">4.1.1.81</ecNumber>
    </recommendedName>
    <alternativeName>
        <fullName evidence="8">L-threonine-O-3-phosphate decarboxylase</fullName>
    </alternativeName>
</protein>
<dbReference type="PANTHER" id="PTHR42885">
    <property type="entry name" value="HISTIDINOL-PHOSPHATE AMINOTRANSFERASE-RELATED"/>
    <property type="match status" value="1"/>
</dbReference>
<evidence type="ECO:0000259" key="10">
    <source>
        <dbReference type="Pfam" id="PF00155"/>
    </source>
</evidence>
<evidence type="ECO:0000256" key="4">
    <source>
        <dbReference type="ARBA" id="ARBA00012285"/>
    </source>
</evidence>
<evidence type="ECO:0000256" key="3">
    <source>
        <dbReference type="ARBA" id="ARBA00004953"/>
    </source>
</evidence>
<dbReference type="EC" id="4.1.1.81" evidence="4"/>
<evidence type="ECO:0000256" key="9">
    <source>
        <dbReference type="ARBA" id="ARBA00048531"/>
    </source>
</evidence>
<evidence type="ECO:0000256" key="1">
    <source>
        <dbReference type="ARBA" id="ARBA00001933"/>
    </source>
</evidence>
<dbReference type="InterPro" id="IPR015421">
    <property type="entry name" value="PyrdxlP-dep_Trfase_major"/>
</dbReference>
<feature type="domain" description="Aminotransferase class I/classII large" evidence="10">
    <location>
        <begin position="49"/>
        <end position="324"/>
    </location>
</feature>
<comment type="catalytic activity">
    <reaction evidence="9">
        <text>O-phospho-L-threonine + H(+) = (R)-1-aminopropan-2-yl phosphate + CO2</text>
        <dbReference type="Rhea" id="RHEA:11492"/>
        <dbReference type="ChEBI" id="CHEBI:15378"/>
        <dbReference type="ChEBI" id="CHEBI:16526"/>
        <dbReference type="ChEBI" id="CHEBI:58563"/>
        <dbReference type="ChEBI" id="CHEBI:58675"/>
        <dbReference type="EC" id="4.1.1.81"/>
    </reaction>
</comment>
<organism evidence="11 12">
    <name type="scientific">Pseudomonas kribbensis</name>
    <dbReference type="NCBI Taxonomy" id="1628086"/>
    <lineage>
        <taxon>Bacteria</taxon>
        <taxon>Pseudomonadati</taxon>
        <taxon>Pseudomonadota</taxon>
        <taxon>Gammaproteobacteria</taxon>
        <taxon>Pseudomonadales</taxon>
        <taxon>Pseudomonadaceae</taxon>
        <taxon>Pseudomonas</taxon>
    </lineage>
</organism>
<evidence type="ECO:0000256" key="5">
    <source>
        <dbReference type="ARBA" id="ARBA00022573"/>
    </source>
</evidence>
<dbReference type="Pfam" id="PF00155">
    <property type="entry name" value="Aminotran_1_2"/>
    <property type="match status" value="1"/>
</dbReference>
<evidence type="ECO:0000256" key="6">
    <source>
        <dbReference type="ARBA" id="ARBA00022898"/>
    </source>
</evidence>
<dbReference type="InterPro" id="IPR015424">
    <property type="entry name" value="PyrdxlP-dep_Trfase"/>
</dbReference>
<dbReference type="GO" id="GO:0030170">
    <property type="term" value="F:pyridoxal phosphate binding"/>
    <property type="evidence" value="ECO:0007669"/>
    <property type="project" value="InterPro"/>
</dbReference>
<comment type="cofactor">
    <cofactor evidence="1">
        <name>pyridoxal 5'-phosphate</name>
        <dbReference type="ChEBI" id="CHEBI:597326"/>
    </cofactor>
</comment>
<dbReference type="EMBL" id="CP029608">
    <property type="protein sequence ID" value="AXI60610.1"/>
    <property type="molecule type" value="Genomic_DNA"/>
</dbReference>
<reference evidence="11 12" key="1">
    <citation type="submission" date="2018-05" db="EMBL/GenBank/DDBJ databases">
        <title>Complete genome sequence of Pseudomonas kribbensis 46-2(T).</title>
        <authorList>
            <person name="Jeong H."/>
            <person name="Lee S.-G."/>
            <person name="Rha E."/>
            <person name="Kim H."/>
        </authorList>
    </citation>
    <scope>NUCLEOTIDE SEQUENCE [LARGE SCALE GENOMIC DNA]</scope>
    <source>
        <strain evidence="11 12">46-2</strain>
    </source>
</reference>
<dbReference type="InterPro" id="IPR005860">
    <property type="entry name" value="CobD"/>
</dbReference>
<keyword evidence="12" id="KW-1185">Reference proteome</keyword>
<dbReference type="Gene3D" id="3.90.1150.10">
    <property type="entry name" value="Aspartate Aminotransferase, domain 1"/>
    <property type="match status" value="1"/>
</dbReference>
<comment type="function">
    <text evidence="2">Decarboxylates L-threonine-O-3-phosphate to yield (R)-1-amino-2-propanol O-2-phosphate, the precursor for the linkage between the nucleotide loop and the corrin ring in cobalamin.</text>
</comment>
<dbReference type="Gene3D" id="3.40.640.10">
    <property type="entry name" value="Type I PLP-dependent aspartate aminotransferase-like (Major domain)"/>
    <property type="match status" value="1"/>
</dbReference>
<dbReference type="InterPro" id="IPR015422">
    <property type="entry name" value="PyrdxlP-dep_Trfase_small"/>
</dbReference>
<dbReference type="SUPFAM" id="SSF53383">
    <property type="entry name" value="PLP-dependent transferases"/>
    <property type="match status" value="1"/>
</dbReference>
<accession>A0A345RMU4</accession>
<evidence type="ECO:0000313" key="11">
    <source>
        <dbReference type="EMBL" id="AXI60610.1"/>
    </source>
</evidence>
<evidence type="ECO:0000256" key="8">
    <source>
        <dbReference type="ARBA" id="ARBA00029996"/>
    </source>
</evidence>
<dbReference type="GO" id="GO:0048472">
    <property type="term" value="F:threonine-phosphate decarboxylase activity"/>
    <property type="evidence" value="ECO:0007669"/>
    <property type="project" value="UniProtKB-EC"/>
</dbReference>
<dbReference type="CDD" id="cd00609">
    <property type="entry name" value="AAT_like"/>
    <property type="match status" value="1"/>
</dbReference>
<dbReference type="UniPathway" id="UPA00148"/>
<keyword evidence="6" id="KW-0663">Pyridoxal phosphate</keyword>
<sequence>MLEHGGRLRRAALEYGIAEEDWLDLSTGLAPWPFPVPEIPLRAWARLPETDDGLEQAACDYYGAAQVLPVAGSQMAIQLLPRLRRAGKVGVLSPCYAEHAEAWRRSGYIVREVLEQEVDFFLDSLDVLVVVNPNNPTGLSLTPAKLLDWHARLAQRGGWLVVDEAFMDNTPQLSLAPHTHQVGLIVLRSFGKFFGLAGVRLGFVLAERKLLRLLAEQVGPWAVSGPTRVLGQACLQDTEGHTRQRIRSDEASERLAALLERYGFKPQGGCALFQWLITEHAHALHEFMARRGILLRLFTHNSSLRFGLPADAADEARLEQALQAFAVDCSMDKKPA</sequence>
<gene>
    <name evidence="11" type="ORF">DLD99_09025</name>
</gene>
<evidence type="ECO:0000256" key="7">
    <source>
        <dbReference type="ARBA" id="ARBA00023239"/>
    </source>
</evidence>
<dbReference type="NCBIfam" id="TIGR01140">
    <property type="entry name" value="L_thr_O3P_dcar"/>
    <property type="match status" value="1"/>
</dbReference>
<dbReference type="GO" id="GO:0009236">
    <property type="term" value="P:cobalamin biosynthetic process"/>
    <property type="evidence" value="ECO:0007669"/>
    <property type="project" value="UniProtKB-UniPathway"/>
</dbReference>
<dbReference type="RefSeq" id="WP_114881955.1">
    <property type="nucleotide sequence ID" value="NZ_CP029608.1"/>
</dbReference>
<evidence type="ECO:0000313" key="12">
    <source>
        <dbReference type="Proteomes" id="UP000253720"/>
    </source>
</evidence>
<comment type="pathway">
    <text evidence="3">Cofactor biosynthesis; adenosylcobalamin biosynthesis.</text>
</comment>
<dbReference type="PANTHER" id="PTHR42885:SF1">
    <property type="entry name" value="THREONINE-PHOSPHATE DECARBOXYLASE"/>
    <property type="match status" value="1"/>
</dbReference>
<keyword evidence="7" id="KW-0456">Lyase</keyword>